<dbReference type="InterPro" id="IPR027417">
    <property type="entry name" value="P-loop_NTPase"/>
</dbReference>
<reference evidence="1" key="2">
    <citation type="submission" date="2023-01" db="EMBL/GenBank/DDBJ databases">
        <authorList>
            <person name="Rosani U."/>
            <person name="Delmont T.O."/>
            <person name="Gaia M."/>
            <person name="Krupovic M."/>
        </authorList>
    </citation>
    <scope>NUCLEOTIDE SEQUENCE</scope>
    <source>
        <strain evidence="1">MalacoHV1/China/2018</strain>
    </source>
</reference>
<organism evidence="1">
    <name type="scientific">Malaco herpesvirus 1</name>
    <dbReference type="NCBI Taxonomy" id="3031797"/>
    <lineage>
        <taxon>Viruses</taxon>
        <taxon>Duplodnaviria</taxon>
        <taxon>Heunggongvirae</taxon>
        <taxon>Peploviricota</taxon>
        <taxon>Herviviricetes</taxon>
        <taxon>Herpesvirales</taxon>
        <taxon>Malacoherpesviridae</taxon>
    </lineage>
</organism>
<sequence>MNPILEDKSLIHKNQNPIHYLYIYRAPRHNLINPSYPARRRTTTTPTASSSQAYNIMSITEVNEYYLVVFESLPGAGKTTTAENLVPQLRSTLGEDYIVLLNGQEDVETEELVLTESNDDGVSFIQAVYDRKHLVNQLPMILTIGFKFVRDFLDVKQRYPLNPESNKKLVLVYERTIASAAGVFFLVNFFNARMHPDNTNEVKNRVDGDFEIWRPILNELVAQSKCLLAGMKTMLCYFKTHPRRSMDRVENRGRKYETSGYDLHLACVGYDCHAYFMGEPKEACMTSDDVKDFIAKNSVKATDMYDGEKTTIRDYNVDVYFTEDVDQKKKNGVKLTERVANDLVDWLNDNQCWNSFQ</sequence>
<accession>A0AA48P843</accession>
<proteinExistence type="predicted"/>
<protein>
    <submittedName>
        <fullName evidence="1">ORF61</fullName>
    </submittedName>
</protein>
<name>A0AA48P843_9VIRU</name>
<reference evidence="1" key="1">
    <citation type="journal article" date="2023" name="Front. Mar. Sci.">
        <title>Tracing the invertebrate herpesviruses in the global sequence datasets.</title>
        <authorList>
            <person name="Rosani U."/>
            <person name="Gaia M."/>
            <person name="Delmont T.O."/>
            <person name="Krupovic M."/>
        </authorList>
    </citation>
    <scope>NUCLEOTIDE SEQUENCE</scope>
    <source>
        <strain evidence="1">MalacoHV1/China/2018</strain>
    </source>
</reference>
<dbReference type="SUPFAM" id="SSF52540">
    <property type="entry name" value="P-loop containing nucleoside triphosphate hydrolases"/>
    <property type="match status" value="1"/>
</dbReference>
<dbReference type="Gene3D" id="3.40.50.300">
    <property type="entry name" value="P-loop containing nucleotide triphosphate hydrolases"/>
    <property type="match status" value="1"/>
</dbReference>
<evidence type="ECO:0000313" key="1">
    <source>
        <dbReference type="EMBL" id="DBA11762.1"/>
    </source>
</evidence>
<dbReference type="EMBL" id="BK063092">
    <property type="protein sequence ID" value="DBA11762.1"/>
    <property type="molecule type" value="Genomic_DNA"/>
</dbReference>